<dbReference type="HOGENOM" id="CLU_057855_0_0_10"/>
<accession>F4L6M1</accession>
<organism evidence="1 2">
    <name type="scientific">Haliscomenobacter hydrossis (strain ATCC 27775 / DSM 1100 / LMG 10767 / O)</name>
    <dbReference type="NCBI Taxonomy" id="760192"/>
    <lineage>
        <taxon>Bacteria</taxon>
        <taxon>Pseudomonadati</taxon>
        <taxon>Bacteroidota</taxon>
        <taxon>Saprospiria</taxon>
        <taxon>Saprospirales</taxon>
        <taxon>Haliscomenobacteraceae</taxon>
        <taxon>Haliscomenobacter</taxon>
    </lineage>
</organism>
<reference key="2">
    <citation type="submission" date="2011-04" db="EMBL/GenBank/DDBJ databases">
        <title>Complete sequence of chromosome of Haliscomenobacter hydrossis DSM 1100.</title>
        <authorList>
            <consortium name="US DOE Joint Genome Institute (JGI-PGF)"/>
            <person name="Lucas S."/>
            <person name="Han J."/>
            <person name="Lapidus A."/>
            <person name="Bruce D."/>
            <person name="Goodwin L."/>
            <person name="Pitluck S."/>
            <person name="Peters L."/>
            <person name="Kyrpides N."/>
            <person name="Mavromatis K."/>
            <person name="Ivanova N."/>
            <person name="Ovchinnikova G."/>
            <person name="Pagani I."/>
            <person name="Daligault H."/>
            <person name="Detter J.C."/>
            <person name="Han C."/>
            <person name="Land M."/>
            <person name="Hauser L."/>
            <person name="Markowitz V."/>
            <person name="Cheng J.-F."/>
            <person name="Hugenholtz P."/>
            <person name="Woyke T."/>
            <person name="Wu D."/>
            <person name="Verbarg S."/>
            <person name="Frueling A."/>
            <person name="Brambilla E."/>
            <person name="Klenk H.-P."/>
            <person name="Eisen J.A."/>
        </authorList>
    </citation>
    <scope>NUCLEOTIDE SEQUENCE</scope>
    <source>
        <strain>DSM 1100</strain>
    </source>
</reference>
<name>F4L6M1_HALH1</name>
<protein>
    <submittedName>
        <fullName evidence="1">tRNA modification GTPase</fullName>
    </submittedName>
</protein>
<dbReference type="STRING" id="760192.Halhy_1979"/>
<dbReference type="EMBL" id="CP002691">
    <property type="protein sequence ID" value="AEE49864.1"/>
    <property type="molecule type" value="Genomic_DNA"/>
</dbReference>
<keyword evidence="2" id="KW-1185">Reference proteome</keyword>
<dbReference type="KEGG" id="hhy:Halhy_1979"/>
<dbReference type="Proteomes" id="UP000008461">
    <property type="component" value="Chromosome"/>
</dbReference>
<dbReference type="AlphaFoldDB" id="F4L6M1"/>
<dbReference type="eggNOG" id="COG3468">
    <property type="taxonomic scope" value="Bacteria"/>
</dbReference>
<reference evidence="1 2" key="1">
    <citation type="journal article" date="2011" name="Stand. Genomic Sci.">
        <title>Complete genome sequence of Haliscomenobacter hydrossis type strain (O).</title>
        <authorList>
            <consortium name="US DOE Joint Genome Institute (JGI-PGF)"/>
            <person name="Daligault H."/>
            <person name="Lapidus A."/>
            <person name="Zeytun A."/>
            <person name="Nolan M."/>
            <person name="Lucas S."/>
            <person name="Del Rio T.G."/>
            <person name="Tice H."/>
            <person name="Cheng J.F."/>
            <person name="Tapia R."/>
            <person name="Han C."/>
            <person name="Goodwin L."/>
            <person name="Pitluck S."/>
            <person name="Liolios K."/>
            <person name="Pagani I."/>
            <person name="Ivanova N."/>
            <person name="Huntemann M."/>
            <person name="Mavromatis K."/>
            <person name="Mikhailova N."/>
            <person name="Pati A."/>
            <person name="Chen A."/>
            <person name="Palaniappan K."/>
            <person name="Land M."/>
            <person name="Hauser L."/>
            <person name="Brambilla E.M."/>
            <person name="Rohde M."/>
            <person name="Verbarg S."/>
            <person name="Goker M."/>
            <person name="Bristow J."/>
            <person name="Eisen J.A."/>
            <person name="Markowitz V."/>
            <person name="Hugenholtz P."/>
            <person name="Kyrpides N.C."/>
            <person name="Klenk H.P."/>
            <person name="Woyke T."/>
        </authorList>
    </citation>
    <scope>NUCLEOTIDE SEQUENCE [LARGE SCALE GENOMIC DNA]</scope>
    <source>
        <strain evidence="2">ATCC 27775 / DSM 1100 / LMG 10767 / O</strain>
    </source>
</reference>
<proteinExistence type="predicted"/>
<gene>
    <name evidence="1" type="ordered locus">Halhy_1979</name>
</gene>
<evidence type="ECO:0000313" key="1">
    <source>
        <dbReference type="EMBL" id="AEE49864.1"/>
    </source>
</evidence>
<dbReference type="RefSeq" id="WP_013764417.1">
    <property type="nucleotide sequence ID" value="NC_015510.1"/>
</dbReference>
<dbReference type="OrthoDB" id="921445at2"/>
<evidence type="ECO:0000313" key="2">
    <source>
        <dbReference type="Proteomes" id="UP000008461"/>
    </source>
</evidence>
<sequence length="388" mass="44685">MKSLFTLLGIFIVVGSTVAQIKFERAYFIDNQGKKTECWIKNADWRDNPNSFVYRFSENERSTSASIENVQEFGIHNFSKYVRASVEIDRSSGDISKMDYFGNAVFHTEQLFLKVLIEGEASLYLYEDGDLRLFFFQVPGQGIRQLIYKKYIVDPNTIASNVEFREQLGTHLKCERERVDLSKNLNYYKSELIKYFIAYHQCKGLSFTNYEAVVKRDLFNLRITSGLGFSAFTFSGVDGFPQKIIPRIGLDAELVLPFNKSKWAFFVEPNLQTFLATESIRGDLTAINYRSLELPLGLRHYFFVTEDLRFTLNAAYTFDFAFKSALSLSDGSKYDLKGGNVFALGAGMAYKKFSAELRWYENKDLLRLYPFLESDLSKVGLVLGWKVR</sequence>